<feature type="short sequence motif" description="GXSXG" evidence="4">
    <location>
        <begin position="51"/>
        <end position="55"/>
    </location>
</feature>
<comment type="caution">
    <text evidence="7">The sequence shown here is derived from an EMBL/GenBank/DDBJ whole genome shotgun (WGS) entry which is preliminary data.</text>
</comment>
<sequence>PGIMRTLGRGPRPEPVVGLVLSGGGARSSFQLGALRYLYDQQRIAPSVITGTSAGSILAGVLAQHGDHAGQRRSLAELERLWPAMESSADLFTELPWSARLRGRAPAWAAALGRHRQRGPGRAWERRPWPLPTDTPNL</sequence>
<keyword evidence="1" id="KW-0378">Hydrolase</keyword>
<feature type="domain" description="PNPLA" evidence="6">
    <location>
        <begin position="19"/>
        <end position="138"/>
    </location>
</feature>
<evidence type="ECO:0000313" key="8">
    <source>
        <dbReference type="Proteomes" id="UP001165561"/>
    </source>
</evidence>
<gene>
    <name evidence="7" type="ORF">PU560_00780</name>
</gene>
<dbReference type="PROSITE" id="PS51635">
    <property type="entry name" value="PNPLA"/>
    <property type="match status" value="1"/>
</dbReference>
<dbReference type="SUPFAM" id="SSF52151">
    <property type="entry name" value="FabD/lysophospholipase-like"/>
    <property type="match status" value="1"/>
</dbReference>
<proteinExistence type="predicted"/>
<evidence type="ECO:0000256" key="2">
    <source>
        <dbReference type="ARBA" id="ARBA00022963"/>
    </source>
</evidence>
<evidence type="ECO:0000259" key="6">
    <source>
        <dbReference type="PROSITE" id="PS51635"/>
    </source>
</evidence>
<evidence type="ECO:0000256" key="1">
    <source>
        <dbReference type="ARBA" id="ARBA00022801"/>
    </source>
</evidence>
<keyword evidence="3" id="KW-0443">Lipid metabolism</keyword>
<feature type="non-terminal residue" evidence="7">
    <location>
        <position position="1"/>
    </location>
</feature>
<dbReference type="InterPro" id="IPR050301">
    <property type="entry name" value="NTE"/>
</dbReference>
<dbReference type="PANTHER" id="PTHR14226">
    <property type="entry name" value="NEUROPATHY TARGET ESTERASE/SWISS CHEESE D.MELANOGASTER"/>
    <property type="match status" value="1"/>
</dbReference>
<reference evidence="7" key="1">
    <citation type="submission" date="2023-02" db="EMBL/GenBank/DDBJ databases">
        <title>Georgenia sp.10Sc9-8, isolated from a soil sample collected from the Taklamakan desert.</title>
        <authorList>
            <person name="Liu S."/>
        </authorList>
    </citation>
    <scope>NUCLEOTIDE SEQUENCE</scope>
    <source>
        <strain evidence="7">10Sc9-8</strain>
    </source>
</reference>
<dbReference type="InterPro" id="IPR016035">
    <property type="entry name" value="Acyl_Trfase/lysoPLipase"/>
</dbReference>
<dbReference type="Pfam" id="PF01734">
    <property type="entry name" value="Patatin"/>
    <property type="match status" value="1"/>
</dbReference>
<evidence type="ECO:0000256" key="5">
    <source>
        <dbReference type="SAM" id="MobiDB-lite"/>
    </source>
</evidence>
<dbReference type="InterPro" id="IPR002641">
    <property type="entry name" value="PNPLA_dom"/>
</dbReference>
<accession>A0ABT5TSF3</accession>
<evidence type="ECO:0000313" key="7">
    <source>
        <dbReference type="EMBL" id="MDD9204995.1"/>
    </source>
</evidence>
<evidence type="ECO:0000256" key="4">
    <source>
        <dbReference type="PROSITE-ProRule" id="PRU01161"/>
    </source>
</evidence>
<dbReference type="Proteomes" id="UP001165561">
    <property type="component" value="Unassembled WGS sequence"/>
</dbReference>
<dbReference type="EMBL" id="JARACI010000169">
    <property type="protein sequence ID" value="MDD9204995.1"/>
    <property type="molecule type" value="Genomic_DNA"/>
</dbReference>
<feature type="region of interest" description="Disordered" evidence="5">
    <location>
        <begin position="119"/>
        <end position="138"/>
    </location>
</feature>
<evidence type="ECO:0000256" key="3">
    <source>
        <dbReference type="ARBA" id="ARBA00023098"/>
    </source>
</evidence>
<protein>
    <submittedName>
        <fullName evidence="7">Patatin-like phospholipase family protein</fullName>
    </submittedName>
</protein>
<comment type="caution">
    <text evidence="4">Lacks conserved residue(s) required for the propagation of feature annotation.</text>
</comment>
<dbReference type="PANTHER" id="PTHR14226:SF29">
    <property type="entry name" value="NEUROPATHY TARGET ESTERASE SWS"/>
    <property type="match status" value="1"/>
</dbReference>
<organism evidence="7 8">
    <name type="scientific">Georgenia halotolerans</name>
    <dbReference type="NCBI Taxonomy" id="3028317"/>
    <lineage>
        <taxon>Bacteria</taxon>
        <taxon>Bacillati</taxon>
        <taxon>Actinomycetota</taxon>
        <taxon>Actinomycetes</taxon>
        <taxon>Micrococcales</taxon>
        <taxon>Bogoriellaceae</taxon>
        <taxon>Georgenia</taxon>
    </lineage>
</organism>
<keyword evidence="8" id="KW-1185">Reference proteome</keyword>
<keyword evidence="2" id="KW-0442">Lipid degradation</keyword>
<dbReference type="Gene3D" id="3.40.1090.10">
    <property type="entry name" value="Cytosolic phospholipase A2 catalytic domain"/>
    <property type="match status" value="1"/>
</dbReference>
<feature type="compositionally biased region" description="Pro residues" evidence="5">
    <location>
        <begin position="129"/>
        <end position="138"/>
    </location>
</feature>
<name>A0ABT5TSF3_9MICO</name>